<evidence type="ECO:0000313" key="1">
    <source>
        <dbReference type="EMBL" id="TVZ73822.1"/>
    </source>
</evidence>
<accession>A0A559TGS8</accession>
<dbReference type="EMBL" id="VISO01000002">
    <property type="protein sequence ID" value="TVZ73822.1"/>
    <property type="molecule type" value="Genomic_DNA"/>
</dbReference>
<organism evidence="1 2">
    <name type="scientific">Rhizobium mongolense USDA 1844</name>
    <dbReference type="NCBI Taxonomy" id="1079460"/>
    <lineage>
        <taxon>Bacteria</taxon>
        <taxon>Pseudomonadati</taxon>
        <taxon>Pseudomonadota</taxon>
        <taxon>Alphaproteobacteria</taxon>
        <taxon>Hyphomicrobiales</taxon>
        <taxon>Rhizobiaceae</taxon>
        <taxon>Rhizobium/Agrobacterium group</taxon>
        <taxon>Rhizobium</taxon>
    </lineage>
</organism>
<proteinExistence type="predicted"/>
<comment type="caution">
    <text evidence="1">The sequence shown here is derived from an EMBL/GenBank/DDBJ whole genome shotgun (WGS) entry which is preliminary data.</text>
</comment>
<gene>
    <name evidence="1" type="ORF">BCL32_2086</name>
</gene>
<dbReference type="Pfam" id="PF09965">
    <property type="entry name" value="DUF2199"/>
    <property type="match status" value="1"/>
</dbReference>
<dbReference type="Proteomes" id="UP000319824">
    <property type="component" value="Unassembled WGS sequence"/>
</dbReference>
<name>A0A559TGS8_9HYPH</name>
<dbReference type="InterPro" id="IPR018697">
    <property type="entry name" value="DUF2199"/>
</dbReference>
<evidence type="ECO:0000313" key="2">
    <source>
        <dbReference type="Proteomes" id="UP000319824"/>
    </source>
</evidence>
<reference evidence="1 2" key="1">
    <citation type="submission" date="2019-06" db="EMBL/GenBank/DDBJ databases">
        <title>Pac Bio to generate improved reference genome sequences for organisms with transposon mutant libraries (support for FEBA project).</title>
        <authorList>
            <person name="Blow M."/>
        </authorList>
    </citation>
    <scope>NUCLEOTIDE SEQUENCE [LARGE SCALE GENOMIC DNA]</scope>
    <source>
        <strain evidence="1 2">USDA 1844</strain>
    </source>
</reference>
<protein>
    <submittedName>
        <fullName evidence="1">Uncharacterized protein</fullName>
    </submittedName>
</protein>
<sequence length="291" mass="33231">MPASWLELNSERSSRNSAYFPAAIAIDPCNFVVLRWARKAIRNRSISKSAFGNSTIAANRTLKEQLLETFNDRCWREGDRTGLSFRPQSAIALRPAPFPLFFEFSTVLPETSIKARSKRLLWEIMDESFICAICGTQHDGLTTNWAFKLPDVVWSIPEDVRSEKAKFDSDLCQFGERYFMRCILFVPFRDRPSEFGWGLWAEVEWPTFKRYLELYEADGSTEAAYEGSLANALDAYPESFGAAVEIHFRGPSERPTLHLKSGDPSPFAEEQRTGISDTRYHEILKLITPVC</sequence>
<dbReference type="AlphaFoldDB" id="A0A559TGS8"/>